<dbReference type="AlphaFoldDB" id="Q72EG0"/>
<accession>Q72EG0</accession>
<dbReference type="PaxDb" id="882-DVU_0618"/>
<evidence type="ECO:0000313" key="2">
    <source>
        <dbReference type="Proteomes" id="UP000002194"/>
    </source>
</evidence>
<protein>
    <submittedName>
        <fullName evidence="1">Uncharacterized protein</fullName>
    </submittedName>
</protein>
<dbReference type="EMBL" id="AE017285">
    <property type="protein sequence ID" value="AAS95099.1"/>
    <property type="molecule type" value="Genomic_DNA"/>
</dbReference>
<dbReference type="EnsemblBacteria" id="AAS95099">
    <property type="protein sequence ID" value="AAS95099"/>
    <property type="gene ID" value="DVU_0618"/>
</dbReference>
<dbReference type="HOGENOM" id="CLU_3098203_0_0_7"/>
<dbReference type="KEGG" id="dvu:DVU_0618"/>
<gene>
    <name evidence="1" type="ordered locus">DVU_0618</name>
</gene>
<evidence type="ECO:0000313" key="1">
    <source>
        <dbReference type="EMBL" id="AAS95099.1"/>
    </source>
</evidence>
<dbReference type="Proteomes" id="UP000002194">
    <property type="component" value="Chromosome"/>
</dbReference>
<dbReference type="STRING" id="882.DVU_0618"/>
<keyword evidence="2" id="KW-1185">Reference proteome</keyword>
<organism evidence="1 2">
    <name type="scientific">Nitratidesulfovibrio vulgaris (strain ATCC 29579 / DSM 644 / CCUG 34227 / NCIMB 8303 / VKM B-1760 / Hildenborough)</name>
    <name type="common">Desulfovibrio vulgaris</name>
    <dbReference type="NCBI Taxonomy" id="882"/>
    <lineage>
        <taxon>Bacteria</taxon>
        <taxon>Pseudomonadati</taxon>
        <taxon>Thermodesulfobacteriota</taxon>
        <taxon>Desulfovibrionia</taxon>
        <taxon>Desulfovibrionales</taxon>
        <taxon>Desulfovibrionaceae</taxon>
        <taxon>Nitratidesulfovibrio</taxon>
    </lineage>
</organism>
<sequence length="51" mass="5711">MQEQEQETGQRDIYLKCINFDLELGILENLEFCFLRGALSASGGQLVDAGF</sequence>
<reference evidence="1 2" key="1">
    <citation type="journal article" date="2004" name="Nat. Biotechnol.">
        <title>The genome sequence of the anaerobic, sulfate-reducing bacterium Desulfovibrio vulgaris Hildenborough.</title>
        <authorList>
            <person name="Heidelberg J.F."/>
            <person name="Seshadri R."/>
            <person name="Haveman S.A."/>
            <person name="Hemme C.L."/>
            <person name="Paulsen I.T."/>
            <person name="Kolonay J.F."/>
            <person name="Eisen J.A."/>
            <person name="Ward N."/>
            <person name="Methe B."/>
            <person name="Brinkac L.M."/>
            <person name="Daugherty S.C."/>
            <person name="Deboy R.T."/>
            <person name="Dodson R.J."/>
            <person name="Durkin A.S."/>
            <person name="Madupu R."/>
            <person name="Nelson W.C."/>
            <person name="Sullivan S.A."/>
            <person name="Fouts D."/>
            <person name="Haft D.H."/>
            <person name="Selengut J."/>
            <person name="Peterson J.D."/>
            <person name="Davidsen T.M."/>
            <person name="Zafar N."/>
            <person name="Zhou L."/>
            <person name="Radune D."/>
            <person name="Dimitrov G."/>
            <person name="Hance M."/>
            <person name="Tran K."/>
            <person name="Khouri H."/>
            <person name="Gill J."/>
            <person name="Utterback T.R."/>
            <person name="Feldblyum T.V."/>
            <person name="Wall J.D."/>
            <person name="Voordouw G."/>
            <person name="Fraser C.M."/>
        </authorList>
    </citation>
    <scope>NUCLEOTIDE SEQUENCE [LARGE SCALE GENOMIC DNA]</scope>
    <source>
        <strain evidence="2">ATCC 29579 / DSM 644 / NCIMB 8303 / VKM B-1760 / Hildenborough</strain>
    </source>
</reference>
<name>Q72EG0_NITV2</name>
<proteinExistence type="predicted"/>